<feature type="compositionally biased region" description="Basic and acidic residues" evidence="12">
    <location>
        <begin position="1"/>
        <end position="12"/>
    </location>
</feature>
<dbReference type="PRINTS" id="PR01491">
    <property type="entry name" value="KVCHANNEL"/>
</dbReference>
<keyword evidence="3" id="KW-0633">Potassium transport</keyword>
<dbReference type="Proteomes" id="UP000694904">
    <property type="component" value="Chromosome 4"/>
</dbReference>
<gene>
    <name evidence="16" type="primary">LOC108613245</name>
</gene>
<reference evidence="15" key="2">
    <citation type="journal article" date="2016" name="G3 (Bethesda)">
        <title>Genome Evolution in Three Species of Cactophilic Drosophila.</title>
        <authorList>
            <person name="Sanchez-Flores A."/>
            <person name="Penazola F."/>
            <person name="Carpinteyro-Ponce J."/>
            <person name="Nazario-Yepiz N."/>
            <person name="Abreu-Goodger C."/>
            <person name="Machado C.A."/>
            <person name="Markow T.A."/>
        </authorList>
    </citation>
    <scope>NUCLEOTIDE SEQUENCE [LARGE SCALE GENOMIC DNA]</scope>
</reference>
<feature type="compositionally biased region" description="Low complexity" evidence="12">
    <location>
        <begin position="905"/>
        <end position="924"/>
    </location>
</feature>
<dbReference type="InterPro" id="IPR028325">
    <property type="entry name" value="VG_K_chnl"/>
</dbReference>
<sequence>MVGERDRDREAVRWATGETTPLQNNNGVLQMVGQLHGGQAASQQQQQQQQQQSQQQQSKQQKLQQKQQQQQQQQQQQHPELFYQQHEAAARGLQLAGTADGGDNQPYYDTSGNVDWERAMGTGGASSYGCVGGAVTAAGGGAYNSGPTVAGGAVVANNRHLDYADGIGIAGPSAAPAAAHAAAAALGLGAAGGGGNVAAGPVAGAGGAVGSSTGAIGKEVRYAPFPVTSPTHSNPTTSQQTLAQQQQHQQQMALGGGAGGGGGGGSGAGSGIAGGSIGGPASSSLGGGVGGLGGVGVGVGVVMLPPGGGSHAGISHSNTTGALQRTHSRSMSSIPPPEPFMIAQSKQMNSRVSINVGGVKHEVLWRTLERLPHTRLGRLRECTTHEAIIELCDDYSLVDNEYFFDRHPKSFSSILNFYRTGKLHIVDEMCVLAFSDDLEYWGVDELYLESCCQHKYHQRKENVHEEMRKEAESLRQRDEEEFGEGKCAEYQKYLWELLEKPNTSFAARVIAVISILFIVLSTIALTLNTLPQLQHIDNGTPQDNPQLAMVEAVCITWFTLEYILRFSASPDKWKFFKGGLNIIDLLAILPYFVSLFLLETNKNATDQFQDVRRVVQVFRIMRILRILKLARHSTGLQSLGFTLRNSYKELGLLMLFLAMGVLIFSSLAYFAEKDEKDTKFVSIPETFWWAGITMTTVGYGDIYPTTALGKVIGTVCCICGVLVIALPIPIIVNNFAEFYKNQMRREKALKRREALDRAKREGSIVSFHHINLKDAFAKSMDLIDVIVDTGKQTNVVHPKGKRQSTPNIGRQTLDVQSAPGHNLSQADVDGNSTEGESTSGRNPATTGMGCYKNYDHVANLRNSSMHQRRGSSSEKDAVPPYSFDNPNARQTSMMAMESYKREQQAKLLAQQQQQQQQQKLPPAAQMPAGGVANNLAMVAASSAATAVATSGSAGQENGEAGAAAASAKGEDDMSLASNQKGLPIQMMITPGEVAELRRQVALENLQNQRMDNLEQDVPVEFECCFCTTKDFKEYTDAEGVISLPTSDFHKPICQELRQAAANRHANQFGLLAPAAAATLPLVPAYTSASAMMPIISQSSSTSSSYGTTTSTTIALPLEGTQRFGAPIASNFNHNYNNNFNTTTVGAGGVANGLLLFGNGNYGASGSNGNGNGNGNGNNNNNNADLASVDSSDTYASCQTHPFLSQGDLTADFNDEACALDIDMDNLYINPLEKESCRGTHISSSTGFIVGLPPTMSSSGLSMRAQVKKSASGDTALRNLAAGGISPMGDVYQSFDVQERGSRVSLNENSVPKHRKTRFQQSFTAMRPSPQASSTKPRARFEDTKLYDDNVRLDGGGVSGPSSSSGSSAAGAAGSKKKRSAFMPAKSLATATKLINQRLFGIQNAGAKAKFESKHSSSIDSIDASPNLEHHRRSKSILKNKSDISRVLSDPESERLLADNMSGSGVSDNGTVMGESGSDYSPNKLPHSVLAKSISPPPLRHRSLMNQRSGPATLQSKPTKFQTPRYPEEQALRQVKPVLSRSSAAASASSDGRYDSSQTRDSSLDSETTFTSPARQPQAQEAPTKPQDKTTGVGEPEADMEGAGEGEGEANDEQRALLQLQNADEPARSEEGEGSGGAT</sequence>
<name>A0ABM1P4D9_DROAR</name>
<feature type="compositionally biased region" description="Polar residues" evidence="12">
    <location>
        <begin position="1503"/>
        <end position="1521"/>
    </location>
</feature>
<keyword evidence="2" id="KW-0813">Transport</keyword>
<feature type="region of interest" description="Disordered" evidence="12">
    <location>
        <begin position="225"/>
        <end position="267"/>
    </location>
</feature>
<evidence type="ECO:0000256" key="13">
    <source>
        <dbReference type="SAM" id="Phobius"/>
    </source>
</evidence>
<dbReference type="PRINTS" id="PR00169">
    <property type="entry name" value="KCHANNEL"/>
</dbReference>
<feature type="compositionally biased region" description="Polar residues" evidence="12">
    <location>
        <begin position="1318"/>
        <end position="1335"/>
    </location>
</feature>
<dbReference type="InterPro" id="IPR003971">
    <property type="entry name" value="K_chnl_volt-dep_Kv5/Kv9"/>
</dbReference>
<evidence type="ECO:0000256" key="10">
    <source>
        <dbReference type="ARBA" id="ARBA00023136"/>
    </source>
</evidence>
<evidence type="ECO:0000256" key="8">
    <source>
        <dbReference type="ARBA" id="ARBA00022989"/>
    </source>
</evidence>
<feature type="region of interest" description="Disordered" evidence="12">
    <location>
        <begin position="794"/>
        <end position="850"/>
    </location>
</feature>
<feature type="compositionally biased region" description="Acidic residues" evidence="12">
    <location>
        <begin position="1595"/>
        <end position="1610"/>
    </location>
</feature>
<dbReference type="GeneID" id="108613245"/>
<keyword evidence="9" id="KW-0406">Ion transport</keyword>
<feature type="compositionally biased region" description="Polar residues" evidence="12">
    <location>
        <begin position="1558"/>
        <end position="1580"/>
    </location>
</feature>
<reference evidence="15" key="1">
    <citation type="journal article" date="1997" name="Nucleic Acids Res.">
        <title>tRNAscan-SE: a program for improved detection of transfer RNA genes in genomic sequence.</title>
        <authorList>
            <person name="Lowe T.M."/>
            <person name="Eddy S.R."/>
        </authorList>
    </citation>
    <scope>NUCLEOTIDE SEQUENCE [LARGE SCALE GENOMIC DNA]</scope>
</reference>
<feature type="region of interest" description="Disordered" evidence="12">
    <location>
        <begin position="951"/>
        <end position="975"/>
    </location>
</feature>
<feature type="compositionally biased region" description="Low complexity" evidence="12">
    <location>
        <begin position="951"/>
        <end position="967"/>
    </location>
</feature>
<evidence type="ECO:0000256" key="2">
    <source>
        <dbReference type="ARBA" id="ARBA00022448"/>
    </source>
</evidence>
<feature type="domain" description="BTB" evidence="14">
    <location>
        <begin position="350"/>
        <end position="459"/>
    </location>
</feature>
<feature type="compositionally biased region" description="Low complexity" evidence="12">
    <location>
        <begin position="239"/>
        <end position="253"/>
    </location>
</feature>
<dbReference type="SUPFAM" id="SSF54695">
    <property type="entry name" value="POZ domain"/>
    <property type="match status" value="1"/>
</dbReference>
<keyword evidence="8 13" id="KW-1133">Transmembrane helix</keyword>
<dbReference type="InterPro" id="IPR003131">
    <property type="entry name" value="T1-type_BTB"/>
</dbReference>
<dbReference type="CDD" id="cd18413">
    <property type="entry name" value="BTB_POZ_Shab-like"/>
    <property type="match status" value="1"/>
</dbReference>
<feature type="transmembrane region" description="Helical" evidence="13">
    <location>
        <begin position="650"/>
        <end position="671"/>
    </location>
</feature>
<evidence type="ECO:0000256" key="1">
    <source>
        <dbReference type="ARBA" id="ARBA00004141"/>
    </source>
</evidence>
<evidence type="ECO:0000313" key="15">
    <source>
        <dbReference type="Proteomes" id="UP000694904"/>
    </source>
</evidence>
<dbReference type="RefSeq" id="XP_017862075.1">
    <property type="nucleotide sequence ID" value="XM_018006586.1"/>
</dbReference>
<feature type="transmembrane region" description="Helical" evidence="13">
    <location>
        <begin position="505"/>
        <end position="527"/>
    </location>
</feature>
<dbReference type="InterPro" id="IPR000210">
    <property type="entry name" value="BTB/POZ_dom"/>
</dbReference>
<evidence type="ECO:0000256" key="7">
    <source>
        <dbReference type="ARBA" id="ARBA00022958"/>
    </source>
</evidence>
<feature type="compositionally biased region" description="Polar residues" evidence="12">
    <location>
        <begin position="803"/>
        <end position="815"/>
    </location>
</feature>
<evidence type="ECO:0000256" key="6">
    <source>
        <dbReference type="ARBA" id="ARBA00022882"/>
    </source>
</evidence>
<accession>A0ABM1P4D9</accession>
<dbReference type="PANTHER" id="PTHR11537">
    <property type="entry name" value="VOLTAGE-GATED POTASSIUM CHANNEL"/>
    <property type="match status" value="1"/>
</dbReference>
<evidence type="ECO:0000256" key="12">
    <source>
        <dbReference type="SAM" id="MobiDB-lite"/>
    </source>
</evidence>
<proteinExistence type="predicted"/>
<dbReference type="PRINTS" id="PR01494">
    <property type="entry name" value="KV9CHANNEL"/>
</dbReference>
<reference evidence="16" key="3">
    <citation type="submission" date="2025-08" db="UniProtKB">
        <authorList>
            <consortium name="RefSeq"/>
        </authorList>
    </citation>
    <scope>IDENTIFICATION</scope>
    <source>
        <tissue evidence="16">Whole organism</tissue>
    </source>
</reference>
<feature type="transmembrane region" description="Helical" evidence="13">
    <location>
        <begin position="547"/>
        <end position="566"/>
    </location>
</feature>
<keyword evidence="7" id="KW-0630">Potassium</keyword>
<feature type="compositionally biased region" description="Polar residues" evidence="12">
    <location>
        <begin position="822"/>
        <end position="845"/>
    </location>
</feature>
<feature type="transmembrane region" description="Helical" evidence="13">
    <location>
        <begin position="578"/>
        <end position="598"/>
    </location>
</feature>
<dbReference type="Gene3D" id="1.20.120.350">
    <property type="entry name" value="Voltage-gated potassium channels. Chain C"/>
    <property type="match status" value="1"/>
</dbReference>
<organism evidence="15 16">
    <name type="scientific">Drosophila arizonae</name>
    <name type="common">Fruit fly</name>
    <dbReference type="NCBI Taxonomy" id="7263"/>
    <lineage>
        <taxon>Eukaryota</taxon>
        <taxon>Metazoa</taxon>
        <taxon>Ecdysozoa</taxon>
        <taxon>Arthropoda</taxon>
        <taxon>Hexapoda</taxon>
        <taxon>Insecta</taxon>
        <taxon>Pterygota</taxon>
        <taxon>Neoptera</taxon>
        <taxon>Endopterygota</taxon>
        <taxon>Diptera</taxon>
        <taxon>Brachycera</taxon>
        <taxon>Muscomorpha</taxon>
        <taxon>Ephydroidea</taxon>
        <taxon>Drosophilidae</taxon>
        <taxon>Drosophila</taxon>
    </lineage>
</organism>
<dbReference type="InterPro" id="IPR027359">
    <property type="entry name" value="Volt_channel_dom_sf"/>
</dbReference>
<evidence type="ECO:0000256" key="5">
    <source>
        <dbReference type="ARBA" id="ARBA00022826"/>
    </source>
</evidence>
<feature type="compositionally biased region" description="Polar residues" evidence="12">
    <location>
        <begin position="1460"/>
        <end position="1469"/>
    </location>
</feature>
<feature type="region of interest" description="Disordered" evidence="12">
    <location>
        <begin position="864"/>
        <end position="924"/>
    </location>
</feature>
<dbReference type="InterPro" id="IPR003968">
    <property type="entry name" value="K_chnl_volt-dep_Kv"/>
</dbReference>
<evidence type="ECO:0000256" key="3">
    <source>
        <dbReference type="ARBA" id="ARBA00022538"/>
    </source>
</evidence>
<feature type="compositionally biased region" description="Low complexity" evidence="12">
    <location>
        <begin position="1539"/>
        <end position="1556"/>
    </location>
</feature>
<keyword evidence="11" id="KW-0407">Ion channel</keyword>
<feature type="transmembrane region" description="Helical" evidence="13">
    <location>
        <begin position="711"/>
        <end position="736"/>
    </location>
</feature>
<keyword evidence="6" id="KW-0851">Voltage-gated channel</keyword>
<dbReference type="InterPro" id="IPR005821">
    <property type="entry name" value="Ion_trans_dom"/>
</dbReference>
<feature type="region of interest" description="Disordered" evidence="12">
    <location>
        <begin position="1302"/>
        <end position="1380"/>
    </location>
</feature>
<feature type="compositionally biased region" description="Low complexity" evidence="12">
    <location>
        <begin position="42"/>
        <end position="61"/>
    </location>
</feature>
<feature type="compositionally biased region" description="Polar residues" evidence="12">
    <location>
        <begin position="884"/>
        <end position="893"/>
    </location>
</feature>
<dbReference type="SMART" id="SM00225">
    <property type="entry name" value="BTB"/>
    <property type="match status" value="1"/>
</dbReference>
<dbReference type="Gene3D" id="3.30.710.10">
    <property type="entry name" value="Potassium Channel Kv1.1, Chain A"/>
    <property type="match status" value="1"/>
</dbReference>
<feature type="compositionally biased region" description="Low complexity" evidence="12">
    <location>
        <begin position="1359"/>
        <end position="1373"/>
    </location>
</feature>
<dbReference type="PANTHER" id="PTHR11537:SF254">
    <property type="entry name" value="POTASSIUM VOLTAGE-GATED CHANNEL PROTEIN SHAB"/>
    <property type="match status" value="1"/>
</dbReference>
<feature type="region of interest" description="Disordered" evidence="12">
    <location>
        <begin position="1409"/>
        <end position="1638"/>
    </location>
</feature>
<protein>
    <submittedName>
        <fullName evidence="16">Potassium voltage-gated channel protein Shab isoform X13</fullName>
    </submittedName>
</protein>
<keyword evidence="5" id="KW-0631">Potassium channel</keyword>
<dbReference type="SUPFAM" id="SSF81324">
    <property type="entry name" value="Voltage-gated potassium channels"/>
    <property type="match status" value="1"/>
</dbReference>
<comment type="subcellular location">
    <subcellularLocation>
        <location evidence="1">Membrane</location>
        <topology evidence="1">Multi-pass membrane protein</topology>
    </subcellularLocation>
</comment>
<feature type="compositionally biased region" description="Polar residues" evidence="12">
    <location>
        <begin position="228"/>
        <end position="238"/>
    </location>
</feature>
<evidence type="ECO:0000256" key="4">
    <source>
        <dbReference type="ARBA" id="ARBA00022692"/>
    </source>
</evidence>
<evidence type="ECO:0000256" key="9">
    <source>
        <dbReference type="ARBA" id="ARBA00023065"/>
    </source>
</evidence>
<keyword evidence="4 13" id="KW-0812">Transmembrane</keyword>
<feature type="compositionally biased region" description="Gly residues" evidence="12">
    <location>
        <begin position="254"/>
        <end position="267"/>
    </location>
</feature>
<evidence type="ECO:0000259" key="14">
    <source>
        <dbReference type="SMART" id="SM00225"/>
    </source>
</evidence>
<dbReference type="InterPro" id="IPR011333">
    <property type="entry name" value="SKP1/BTB/POZ_sf"/>
</dbReference>
<feature type="region of interest" description="Disordered" evidence="12">
    <location>
        <begin position="1"/>
        <end position="61"/>
    </location>
</feature>
<evidence type="ECO:0000313" key="16">
    <source>
        <dbReference type="RefSeq" id="XP_017862075.1"/>
    </source>
</evidence>
<dbReference type="Gene3D" id="1.10.287.70">
    <property type="match status" value="1"/>
</dbReference>
<feature type="transmembrane region" description="Helical" evidence="13">
    <location>
        <begin position="680"/>
        <end position="699"/>
    </location>
</feature>
<feature type="compositionally biased region" description="Polar residues" evidence="12">
    <location>
        <begin position="17"/>
        <end position="28"/>
    </location>
</feature>
<evidence type="ECO:0000256" key="11">
    <source>
        <dbReference type="ARBA" id="ARBA00023303"/>
    </source>
</evidence>
<dbReference type="Pfam" id="PF02214">
    <property type="entry name" value="BTB_2"/>
    <property type="match status" value="1"/>
</dbReference>
<keyword evidence="10 13" id="KW-0472">Membrane</keyword>
<feature type="compositionally biased region" description="Basic and acidic residues" evidence="12">
    <location>
        <begin position="1338"/>
        <end position="1351"/>
    </location>
</feature>
<dbReference type="Pfam" id="PF00520">
    <property type="entry name" value="Ion_trans"/>
    <property type="match status" value="1"/>
</dbReference>
<keyword evidence="15" id="KW-1185">Reference proteome</keyword>